<dbReference type="EMBL" id="JBEHGX010000003">
    <property type="protein sequence ID" value="MER0125519.1"/>
    <property type="molecule type" value="Genomic_DNA"/>
</dbReference>
<dbReference type="InterPro" id="IPR050350">
    <property type="entry name" value="Compl-Cell_Adhes-Reg"/>
</dbReference>
<feature type="region of interest" description="Disordered" evidence="2">
    <location>
        <begin position="154"/>
        <end position="185"/>
    </location>
</feature>
<dbReference type="NCBIfam" id="NF033510">
    <property type="entry name" value="Ca_tandemer"/>
    <property type="match status" value="22"/>
</dbReference>
<feature type="domain" description="Ig-like" evidence="3">
    <location>
        <begin position="740"/>
        <end position="802"/>
    </location>
</feature>
<keyword evidence="7" id="KW-1185">Reference proteome</keyword>
<comment type="caution">
    <text evidence="6">The sequence shown here is derived from an EMBL/GenBank/DDBJ whole genome shotgun (WGS) entry which is preliminary data.</text>
</comment>
<dbReference type="Gene3D" id="2.60.40.10">
    <property type="entry name" value="Immunoglobulins"/>
    <property type="match status" value="21"/>
</dbReference>
<feature type="domain" description="Bacterial Ig-like" evidence="4">
    <location>
        <begin position="1756"/>
        <end position="1815"/>
    </location>
</feature>
<evidence type="ECO:0000256" key="2">
    <source>
        <dbReference type="SAM" id="MobiDB-lite"/>
    </source>
</evidence>
<feature type="domain" description="Bacterial Ig-like" evidence="4">
    <location>
        <begin position="1926"/>
        <end position="2013"/>
    </location>
</feature>
<name>A0ABV1PL23_9ENTR</name>
<feature type="domain" description="Bacterial Ig-like" evidence="4">
    <location>
        <begin position="1243"/>
        <end position="1309"/>
    </location>
</feature>
<feature type="domain" description="Bacterial Ig-like" evidence="4">
    <location>
        <begin position="304"/>
        <end position="379"/>
    </location>
</feature>
<feature type="domain" description="Bacterial Ig-like" evidence="4">
    <location>
        <begin position="1549"/>
        <end position="1614"/>
    </location>
</feature>
<dbReference type="Pfam" id="PF12245">
    <property type="entry name" value="Big_3_2"/>
    <property type="match status" value="1"/>
</dbReference>
<organism evidence="6 7">
    <name type="scientific">Franconibacter daqui</name>
    <dbReference type="NCBI Taxonomy" id="2047724"/>
    <lineage>
        <taxon>Bacteria</taxon>
        <taxon>Pseudomonadati</taxon>
        <taxon>Pseudomonadota</taxon>
        <taxon>Gammaproteobacteria</taxon>
        <taxon>Enterobacterales</taxon>
        <taxon>Enterobacteriaceae</taxon>
        <taxon>Franconibacter</taxon>
    </lineage>
</organism>
<feature type="domain" description="Bacterial Ig-like" evidence="4">
    <location>
        <begin position="2254"/>
        <end position="2314"/>
    </location>
</feature>
<keyword evidence="1" id="KW-0768">Sushi</keyword>
<dbReference type="RefSeq" id="WP_349950983.1">
    <property type="nucleotide sequence ID" value="NZ_JBEHGX010000003.1"/>
</dbReference>
<proteinExistence type="predicted"/>
<evidence type="ECO:0000259" key="3">
    <source>
        <dbReference type="Pfam" id="PF12245"/>
    </source>
</evidence>
<dbReference type="InterPro" id="IPR044016">
    <property type="entry name" value="Big_13"/>
</dbReference>
<accession>A0ABV1PL23</accession>
<protein>
    <submittedName>
        <fullName evidence="6">Ig-like domain-containing protein</fullName>
    </submittedName>
</protein>
<feature type="domain" description="Bacterial Ig-like" evidence="4">
    <location>
        <begin position="2041"/>
        <end position="2112"/>
    </location>
</feature>
<dbReference type="Pfam" id="PF22783">
    <property type="entry name" value="BapA_N"/>
    <property type="match status" value="1"/>
</dbReference>
<gene>
    <name evidence="6" type="ORF">ABQG75_07200</name>
</gene>
<reference evidence="6 7" key="1">
    <citation type="submission" date="2024-06" db="EMBL/GenBank/DDBJ databases">
        <title>Fanconibacter daqui strain Q02 whole shotgun sequencing project.</title>
        <authorList>
            <person name="Rodrigues J.W.A."/>
            <person name="Viana L.C."/>
            <person name="Vieira E.C."/>
            <person name="Souza F.O.L."/>
            <person name="Alegria O.C."/>
            <person name="Patroca S."/>
            <person name="Cruz A.C.R."/>
            <person name="Nunes A.R.C."/>
        </authorList>
    </citation>
    <scope>NUCLEOTIDE SEQUENCE [LARGE SCALE GENOMIC DNA]</scope>
    <source>
        <strain evidence="6 7">Q02</strain>
    </source>
</reference>
<evidence type="ECO:0000313" key="6">
    <source>
        <dbReference type="EMBL" id="MER0125519.1"/>
    </source>
</evidence>
<evidence type="ECO:0000256" key="1">
    <source>
        <dbReference type="ARBA" id="ARBA00022659"/>
    </source>
</evidence>
<dbReference type="Pfam" id="PF19077">
    <property type="entry name" value="Big_13"/>
    <property type="match status" value="10"/>
</dbReference>
<feature type="domain" description="Bacterial Ig-like" evidence="4">
    <location>
        <begin position="401"/>
        <end position="470"/>
    </location>
</feature>
<feature type="compositionally biased region" description="Gly residues" evidence="2">
    <location>
        <begin position="154"/>
        <end position="163"/>
    </location>
</feature>
<dbReference type="Proteomes" id="UP001447374">
    <property type="component" value="Unassembled WGS sequence"/>
</dbReference>
<feature type="domain" description="Biofilm-associated protein BapA-like prefix-like" evidence="5">
    <location>
        <begin position="28"/>
        <end position="134"/>
    </location>
</feature>
<dbReference type="InterPro" id="IPR022038">
    <property type="entry name" value="Ig-like_bact"/>
</dbReference>
<dbReference type="NCBIfam" id="NF012196">
    <property type="entry name" value="Ig_like_ice"/>
    <property type="match status" value="12"/>
</dbReference>
<feature type="domain" description="Bacterial Ig-like" evidence="4">
    <location>
        <begin position="937"/>
        <end position="1004"/>
    </location>
</feature>
<dbReference type="InterPro" id="IPR048051">
    <property type="entry name" value="BapA-like_prefix-like"/>
</dbReference>
<dbReference type="PANTHER" id="PTHR19325:SF560">
    <property type="entry name" value="SUSHI, VON WILLEBRAND FACTOR TYPE A, EGF AND PENTRAXIN DOMAIN-CONTAINING PROTEIN 1"/>
    <property type="match status" value="1"/>
</dbReference>
<evidence type="ECO:0000259" key="5">
    <source>
        <dbReference type="Pfam" id="PF22783"/>
    </source>
</evidence>
<dbReference type="InterPro" id="IPR013783">
    <property type="entry name" value="Ig-like_fold"/>
</dbReference>
<evidence type="ECO:0000313" key="7">
    <source>
        <dbReference type="Proteomes" id="UP001447374"/>
    </source>
</evidence>
<dbReference type="InterPro" id="IPR049826">
    <property type="entry name" value="Ig-like_ice"/>
</dbReference>
<sequence length="2482" mass="247668">MATFVSDAVQPSPVTIETLARDGGQTISTLQSGGTRTLLLTQPSIVRVHATSQSVVRYERQGDDLILHLQDGSTVICKNYFLEAQGQTSELVFDDGTSVAHATFPTAGEGVVTPQFEMLPNIEPLLISHSHTMTYLTSALGALALGGIAAAAGSGGGGGGGDGDSNPTPQPPAPEPPTPAGVLTPGVIAGDNALNAAEAASGFVISGTSANLKPGSLVTITLGDKTYTAPVQQNGDWQVTISPEDAQALADGTLPVIVSATDESGKTVTAESSLLVITHTLPAPTIDTAFGDNLLNLAESQTAQPLTGSTGVSGAGQTVLVSLNGTTYTATVDNDGRWSLTLPPEVLSQLAQGGLAVSVTATDAAGNSGGNSASLLVDTLPPPVTVTALTNDNLLNLVETRLPIDVTGTAEPGAQVVVSYNNQSWSATADGEGNWLVTIPADTLSEMANGLYPLTVSATDAAGNRAAVSETITMALTPPEPTLNTPFGDGALNSAEVQQPQLLTGTSGAFGDSQQVLVNIGGFNVREHTSSLLGSDGRWQLVVDVAAGGNNYIATVDANGNWVLELPPDVLQQLNNGEVSITVVAADGAGNLGAAPQAEFEVDTTPPELTINPVTGDDILNAAESQSDLLLSGGSIDLESGQPVTVTFNGVVYNTTVDASGNWSVTVPNAALASLPQGVMEIVLATKDVAGNASSLNHVITVDTELSLSFNPVAGDDIINAVESDSPITISGAASADAAGRTVTLTLNGVNYTASVLSDGTWSTVVPAEDLAGLTDGVYIINATLSDLAGNTLTVPHSFTLDADPSTLPTLTLNPVSGDNIINAAEAGLPLLLSGTTTNVEAGQIVTLNVAGTTFTAVVGADGGWSVEVPAAIVSALGQGEQTISAQVSDTSGNPGVAARSFLVDTEVTLTVNPVAGDDIINAAEAGAGVAVSGTANPADAGLTVIVALNGVIYSATVQADGTWSTTVPAADLAALADGPYTINASLTDVAGNSTTVPRSVTLDAAAATLPTLTIAPLSGDGYLNAAEAASPLLLSGVTTNVEAGRTVTLTLNGITYSATVQADGSWSVEVPVADLDAVADGLQTVQGSVTDASGNPATASGDITLITDAASLPVLTVNAVTADDVINASEAGAGVTLSGASVNLQPGQPVSVVLNGITYSATVQADGTWSTTVPAANAQALAQGSVTFTVSSVDIAGNPAQLNDSLTVDTQVTLTVNPVAGDDIINAAEAGAGVAVSGTANPADAGLTVTLALNGVIYSATVQANGTWSTTVPAADLAVLADGAYTLNASLTDAAGNSTTVPRSVTLDAAAATLPTLTIAPLSGDGYLNAAEAASPLLLSGVTTNVEAGRTVTLTLNGITYSATVQADGSWSVEVPVADLDAVADGLQTVQGSVTDASGNPATASGDITLITDAASLPVLTVNAVTADDVINASEAGAGVTLSGASVNLQPGQPVSVVLNGITYSATVGAGGSWSVNIPAADAQALAQGSVPFTVSSTDIAGNPAQLNDSLTVDTEVTLTVNPVAGDDIINAAEAGAGVAVSGTANPADAGLTVTIVLNGVIYSATVQANGTWATTIPAANLAALSDGAYTLNAILTDAAGNSTTVPHTVTLDAAAALPTLTINAVSGDNYINGNEISQPLILSGNTTNVETGRIVTLSFSGNPLTAVVGANGAWSVEVPASIVSALTPGVHLVMGLVSDASGNQSNATGGFIVDLTADLTINPVATDDIINAAEAGAGVIVSGTAGILDAGRVVNISLNGKTYTATVQSNGSWSATLAAADLTALADGPYTLNASLTDAAGNSISVPRTITLDATVALAINTVATNDIVNATERDAGITISGTASPADAGLTVTVDVGGVDYPAVVQPDGSWSVGVAGQDLRLLADGLWQFTAALTDAVGNSITVSRDVEIDTHASLNIDAIAADNIINATEAQAGITISGTGETKDVGSPITLLLNGVTYTTTLQADGTWRIELPSSVLLALPDGAYQVTVDLTDNQGNTGEVQPNLIVDKTVTLTVDPVASDDIINAAEAGSDVAVTGTADSADVGRTVTVSLGSFVYTATVQSDGSWSATLPSTDLATLADGSYTLNASLTDVVGNSISVPHSFTLDAAAATLPTLLINAASDDNYINAIEANQPLAVTGIAFNVEEGQTVTLSLNSNTYTATVGAAGVWSTVIPADVIAALDDGVYTLVGSVSDASGNAVDAGGGFTVDTQITLAIDPIATDDLINQAESLADVTVSGSASPVDEGGEVVVTLNGQSWTATIQGDGSWSTIIPAASLNALADGTYPLQASFTDEAGNSISPARNVTIDRTAAASAIESVSALAQEAWQAEALPTSESDQALTPQNPGYSIGGMSVIQADGASTAAGADDAVFMPDEPQAAAQRYGFSLLGLESATEESGAIAPGGDSAQEESQSPTFSASQGESVTLLNAPEGMWDFSSQRTVDVQLTDVWHNGALSNGDPLGDALLEQNMHVRVQ</sequence>
<feature type="compositionally biased region" description="Polar residues" evidence="2">
    <location>
        <begin position="2416"/>
        <end position="2428"/>
    </location>
</feature>
<dbReference type="PANTHER" id="PTHR19325">
    <property type="entry name" value="COMPLEMENT COMPONENT-RELATED SUSHI DOMAIN-CONTAINING"/>
    <property type="match status" value="1"/>
</dbReference>
<feature type="region of interest" description="Disordered" evidence="2">
    <location>
        <begin position="2401"/>
        <end position="2428"/>
    </location>
</feature>
<evidence type="ECO:0000259" key="4">
    <source>
        <dbReference type="Pfam" id="PF19077"/>
    </source>
</evidence>
<dbReference type="NCBIfam" id="NF033677">
    <property type="entry name" value="biofilm_BapA_N"/>
    <property type="match status" value="1"/>
</dbReference>
<feature type="compositionally biased region" description="Pro residues" evidence="2">
    <location>
        <begin position="168"/>
        <end position="179"/>
    </location>
</feature>
<feature type="domain" description="Bacterial Ig-like" evidence="4">
    <location>
        <begin position="1151"/>
        <end position="1211"/>
    </location>
</feature>